<keyword evidence="2" id="KW-1185">Reference proteome</keyword>
<protein>
    <submittedName>
        <fullName evidence="1">Uncharacterized protein</fullName>
    </submittedName>
</protein>
<dbReference type="EMBL" id="LTAN01000010">
    <property type="protein sequence ID" value="OBR02686.1"/>
    <property type="molecule type" value="Genomic_DNA"/>
</dbReference>
<proteinExistence type="predicted"/>
<accession>A0A1B7XSG5</accession>
<dbReference type="KEGG" id="chig:CH63R_13912"/>
<comment type="caution">
    <text evidence="1">The sequence shown here is derived from an EMBL/GenBank/DDBJ whole genome shotgun (WGS) entry which is preliminary data.</text>
</comment>
<evidence type="ECO:0000313" key="1">
    <source>
        <dbReference type="EMBL" id="OBR02686.1"/>
    </source>
</evidence>
<dbReference type="GeneID" id="28872993"/>
<reference evidence="2" key="1">
    <citation type="journal article" date="2017" name="BMC Genomics">
        <title>Gapless genome assembly of Colletotrichum higginsianum reveals chromosome structure and association of transposable elements with secondary metabolite gene clusters.</title>
        <authorList>
            <person name="Dallery J.-F."/>
            <person name="Lapalu N."/>
            <person name="Zampounis A."/>
            <person name="Pigne S."/>
            <person name="Luyten I."/>
            <person name="Amselem J."/>
            <person name="Wittenberg A.H.J."/>
            <person name="Zhou S."/>
            <person name="de Queiroz M.V."/>
            <person name="Robin G.P."/>
            <person name="Auger A."/>
            <person name="Hainaut M."/>
            <person name="Henrissat B."/>
            <person name="Kim K.-T."/>
            <person name="Lee Y.-H."/>
            <person name="Lespinet O."/>
            <person name="Schwartz D.C."/>
            <person name="Thon M.R."/>
            <person name="O'Connell R.J."/>
        </authorList>
    </citation>
    <scope>NUCLEOTIDE SEQUENCE [LARGE SCALE GENOMIC DNA]</scope>
    <source>
        <strain evidence="2">IMI 349063</strain>
    </source>
</reference>
<dbReference type="VEuPathDB" id="FungiDB:CH63R_13912"/>
<name>A0A1B7XSG5_COLHI</name>
<dbReference type="Proteomes" id="UP000092177">
    <property type="component" value="Chromosome 10"/>
</dbReference>
<organism evidence="1 2">
    <name type="scientific">Colletotrichum higginsianum (strain IMI 349063)</name>
    <name type="common">Crucifer anthracnose fungus</name>
    <dbReference type="NCBI Taxonomy" id="759273"/>
    <lineage>
        <taxon>Eukaryota</taxon>
        <taxon>Fungi</taxon>
        <taxon>Dikarya</taxon>
        <taxon>Ascomycota</taxon>
        <taxon>Pezizomycotina</taxon>
        <taxon>Sordariomycetes</taxon>
        <taxon>Hypocreomycetidae</taxon>
        <taxon>Glomerellales</taxon>
        <taxon>Glomerellaceae</taxon>
        <taxon>Colletotrichum</taxon>
        <taxon>Colletotrichum destructivum species complex</taxon>
    </lineage>
</organism>
<sequence>MTSSSLVRLSYFGKPASPTRISYPGMSLQERLGKDQNENTGRQLGVIRTDVLSGDAIFGSTVLDSEG</sequence>
<dbReference type="RefSeq" id="XP_018151204.1">
    <property type="nucleotide sequence ID" value="XM_018308886.1"/>
</dbReference>
<dbReference type="AlphaFoldDB" id="A0A1B7XSG5"/>
<gene>
    <name evidence="1" type="ORF">CH63R_13912</name>
</gene>
<evidence type="ECO:0000313" key="2">
    <source>
        <dbReference type="Proteomes" id="UP000092177"/>
    </source>
</evidence>